<sequence>MWEEYCRAAEISSIQVKEIRNDMEVDFVRYSNKKSMGRSSNRQGDDVYKCFKCGTTHGKMNCPAYGKNCQNCGKLNHYAVGCKFNKRQVGSDQAGQSNSRYHSKSFGYKNNNPLRKNVHEVDNESSDEDVSLCIDYLTIDSVDNNNNKAWYVQAQINNQVVSLKLDTGASCNCMPLSLFNKLNLNKNKIDKSSVTIVSYGNNKVKTVGSIIIKCLIKSAFYNIKFLLVEEASVPIL</sequence>
<organism evidence="1">
    <name type="scientific">Diabrotica virgifera virgifera</name>
    <name type="common">western corn rootworm</name>
    <dbReference type="NCBI Taxonomy" id="50390"/>
    <lineage>
        <taxon>Eukaryota</taxon>
        <taxon>Metazoa</taxon>
        <taxon>Ecdysozoa</taxon>
        <taxon>Arthropoda</taxon>
        <taxon>Hexapoda</taxon>
        <taxon>Insecta</taxon>
        <taxon>Pterygota</taxon>
        <taxon>Neoptera</taxon>
        <taxon>Endopterygota</taxon>
        <taxon>Coleoptera</taxon>
        <taxon>Polyphaga</taxon>
        <taxon>Cucujiformia</taxon>
        <taxon>Chrysomeloidea</taxon>
        <taxon>Chrysomelidae</taxon>
        <taxon>Galerucinae</taxon>
        <taxon>Diabroticina</taxon>
        <taxon>Diabroticites</taxon>
        <taxon>Diabrotica</taxon>
    </lineage>
</organism>
<dbReference type="InterPro" id="IPR021109">
    <property type="entry name" value="Peptidase_aspartic_dom_sf"/>
</dbReference>
<dbReference type="SUPFAM" id="SSF57756">
    <property type="entry name" value="Retrovirus zinc finger-like domains"/>
    <property type="match status" value="1"/>
</dbReference>
<dbReference type="Gene3D" id="2.40.70.10">
    <property type="entry name" value="Acid Proteases"/>
    <property type="match status" value="1"/>
</dbReference>
<dbReference type="InterPro" id="IPR036875">
    <property type="entry name" value="Znf_CCHC_sf"/>
</dbReference>
<evidence type="ECO:0000313" key="1">
    <source>
        <dbReference type="RefSeq" id="XP_028142351.1"/>
    </source>
</evidence>
<accession>A0A6P7G0K3</accession>
<dbReference type="Gene3D" id="4.10.60.10">
    <property type="entry name" value="Zinc finger, CCHC-type"/>
    <property type="match status" value="1"/>
</dbReference>
<name>A0A6P7G0K3_DIAVI</name>
<reference evidence="1" key="1">
    <citation type="submission" date="2025-08" db="UniProtKB">
        <authorList>
            <consortium name="RefSeq"/>
        </authorList>
    </citation>
    <scope>IDENTIFICATION</scope>
    <source>
        <tissue evidence="1">Whole insect</tissue>
    </source>
</reference>
<dbReference type="GO" id="GO:0008270">
    <property type="term" value="F:zinc ion binding"/>
    <property type="evidence" value="ECO:0007669"/>
    <property type="project" value="InterPro"/>
</dbReference>
<dbReference type="GO" id="GO:0003676">
    <property type="term" value="F:nucleic acid binding"/>
    <property type="evidence" value="ECO:0007669"/>
    <property type="project" value="InterPro"/>
</dbReference>
<proteinExistence type="predicted"/>
<dbReference type="SUPFAM" id="SSF50630">
    <property type="entry name" value="Acid proteases"/>
    <property type="match status" value="1"/>
</dbReference>
<gene>
    <name evidence="1" type="primary">LOC114336225</name>
</gene>
<dbReference type="AlphaFoldDB" id="A0A6P7G0K3"/>
<protein>
    <submittedName>
        <fullName evidence="1">Uncharacterized protein LOC114336225</fullName>
    </submittedName>
</protein>
<dbReference type="InParanoid" id="A0A6P7G0K3"/>
<dbReference type="RefSeq" id="XP_028142351.1">
    <property type="nucleotide sequence ID" value="XM_028286550.1"/>
</dbReference>